<evidence type="ECO:0000259" key="5">
    <source>
        <dbReference type="PROSITE" id="PS51077"/>
    </source>
</evidence>
<comment type="caution">
    <text evidence="7">The sequence shown here is derived from an EMBL/GenBank/DDBJ whole genome shotgun (WGS) entry which is preliminary data.</text>
</comment>
<dbReference type="Gene3D" id="3.30.450.40">
    <property type="match status" value="1"/>
</dbReference>
<dbReference type="Pfam" id="PF09339">
    <property type="entry name" value="HTH_IclR"/>
    <property type="match status" value="1"/>
</dbReference>
<evidence type="ECO:0000256" key="3">
    <source>
        <dbReference type="ARBA" id="ARBA00023163"/>
    </source>
</evidence>
<dbReference type="RefSeq" id="WP_213887339.1">
    <property type="nucleotide sequence ID" value="NZ_JAGFNU010000001.1"/>
</dbReference>
<dbReference type="Gene3D" id="1.10.10.10">
    <property type="entry name" value="Winged helix-like DNA-binding domain superfamily/Winged helix DNA-binding domain"/>
    <property type="match status" value="1"/>
</dbReference>
<keyword evidence="8" id="KW-1185">Reference proteome</keyword>
<dbReference type="Proteomes" id="UP001589683">
    <property type="component" value="Unassembled WGS sequence"/>
</dbReference>
<evidence type="ECO:0000256" key="4">
    <source>
        <dbReference type="SAM" id="MobiDB-lite"/>
    </source>
</evidence>
<sequence>MAEKRARGRPRGFNEPKTQSTIQSLDRALDILELLARSSGLTLTEIANDLDQSPATAYRVLMTLEKRGVVEADANTQTWHIGPTAFRLGSAFLRRTGLVERSRPVMRSLMEATGETANLGIARENSILFVSQVETNETIRAFFPPGTRSPFHASGIGKALLSQYSDQQMQKILRNSTLERFTPQTITTQEGLLEELACIRAQGFSFDDEERTSGMRCIAAPIIDASGEAIAGISVSGPTSRMTKDQIAHIGELVRIAAAELSAGLGGISD</sequence>
<keyword evidence="1" id="KW-0805">Transcription regulation</keyword>
<dbReference type="InterPro" id="IPR014757">
    <property type="entry name" value="Tscrpt_reg_IclR_C"/>
</dbReference>
<dbReference type="InterPro" id="IPR005471">
    <property type="entry name" value="Tscrpt_reg_IclR_N"/>
</dbReference>
<dbReference type="InterPro" id="IPR050707">
    <property type="entry name" value="HTH_MetabolicPath_Reg"/>
</dbReference>
<protein>
    <submittedName>
        <fullName evidence="7">HTH-type transcriptional regulator BhcR</fullName>
    </submittedName>
</protein>
<reference evidence="7 8" key="1">
    <citation type="submission" date="2024-09" db="EMBL/GenBank/DDBJ databases">
        <authorList>
            <person name="Sun Q."/>
            <person name="Mori K."/>
        </authorList>
    </citation>
    <scope>NUCLEOTIDE SEQUENCE [LARGE SCALE GENOMIC DNA]</scope>
    <source>
        <strain evidence="7 8">CECT 8726</strain>
    </source>
</reference>
<dbReference type="NCBIfam" id="NF045644">
    <property type="entry name" value="TransRegBhcR"/>
    <property type="match status" value="1"/>
</dbReference>
<dbReference type="PROSITE" id="PS51078">
    <property type="entry name" value="ICLR_ED"/>
    <property type="match status" value="1"/>
</dbReference>
<dbReference type="InterPro" id="IPR036388">
    <property type="entry name" value="WH-like_DNA-bd_sf"/>
</dbReference>
<keyword evidence="2" id="KW-0238">DNA-binding</keyword>
<evidence type="ECO:0000313" key="7">
    <source>
        <dbReference type="EMBL" id="MFB9230779.1"/>
    </source>
</evidence>
<name>A0ABV5JBG0_9RHOB</name>
<dbReference type="InterPro" id="IPR011991">
    <property type="entry name" value="ArsR-like_HTH"/>
</dbReference>
<dbReference type="PANTHER" id="PTHR30136:SF24">
    <property type="entry name" value="HTH-TYPE TRANSCRIPTIONAL REPRESSOR ALLR"/>
    <property type="match status" value="1"/>
</dbReference>
<feature type="domain" description="IclR-ED" evidence="6">
    <location>
        <begin position="84"/>
        <end position="267"/>
    </location>
</feature>
<dbReference type="SUPFAM" id="SSF55781">
    <property type="entry name" value="GAF domain-like"/>
    <property type="match status" value="1"/>
</dbReference>
<proteinExistence type="predicted"/>
<dbReference type="PANTHER" id="PTHR30136">
    <property type="entry name" value="HELIX-TURN-HELIX TRANSCRIPTIONAL REGULATOR, ICLR FAMILY"/>
    <property type="match status" value="1"/>
</dbReference>
<accession>A0ABV5JBG0</accession>
<dbReference type="Pfam" id="PF01614">
    <property type="entry name" value="IclR_C"/>
    <property type="match status" value="1"/>
</dbReference>
<evidence type="ECO:0000256" key="2">
    <source>
        <dbReference type="ARBA" id="ARBA00023125"/>
    </source>
</evidence>
<dbReference type="PROSITE" id="PS51077">
    <property type="entry name" value="HTH_ICLR"/>
    <property type="match status" value="1"/>
</dbReference>
<feature type="domain" description="HTH iclR-type" evidence="5">
    <location>
        <begin position="22"/>
        <end position="83"/>
    </location>
</feature>
<gene>
    <name evidence="7" type="primary">bhcR</name>
    <name evidence="7" type="ORF">ACFFUT_03125</name>
</gene>
<evidence type="ECO:0000259" key="6">
    <source>
        <dbReference type="PROSITE" id="PS51078"/>
    </source>
</evidence>
<dbReference type="EMBL" id="JBHMEA010000007">
    <property type="protein sequence ID" value="MFB9230779.1"/>
    <property type="molecule type" value="Genomic_DNA"/>
</dbReference>
<dbReference type="InterPro" id="IPR029016">
    <property type="entry name" value="GAF-like_dom_sf"/>
</dbReference>
<dbReference type="InterPro" id="IPR054844">
    <property type="entry name" value="TransRegBhcR"/>
</dbReference>
<dbReference type="CDD" id="cd00090">
    <property type="entry name" value="HTH_ARSR"/>
    <property type="match status" value="1"/>
</dbReference>
<feature type="region of interest" description="Disordered" evidence="4">
    <location>
        <begin position="1"/>
        <end position="20"/>
    </location>
</feature>
<dbReference type="SUPFAM" id="SSF46785">
    <property type="entry name" value="Winged helix' DNA-binding domain"/>
    <property type="match status" value="1"/>
</dbReference>
<feature type="compositionally biased region" description="Basic residues" evidence="4">
    <location>
        <begin position="1"/>
        <end position="10"/>
    </location>
</feature>
<keyword evidence="3" id="KW-0804">Transcription</keyword>
<evidence type="ECO:0000313" key="8">
    <source>
        <dbReference type="Proteomes" id="UP001589683"/>
    </source>
</evidence>
<organism evidence="7 8">
    <name type="scientific">Pseudohalocynthiibacter aestuariivivens</name>
    <dbReference type="NCBI Taxonomy" id="1591409"/>
    <lineage>
        <taxon>Bacteria</taxon>
        <taxon>Pseudomonadati</taxon>
        <taxon>Pseudomonadota</taxon>
        <taxon>Alphaproteobacteria</taxon>
        <taxon>Rhodobacterales</taxon>
        <taxon>Paracoccaceae</taxon>
        <taxon>Pseudohalocynthiibacter</taxon>
    </lineage>
</organism>
<dbReference type="InterPro" id="IPR036390">
    <property type="entry name" value="WH_DNA-bd_sf"/>
</dbReference>
<dbReference type="SMART" id="SM00346">
    <property type="entry name" value="HTH_ICLR"/>
    <property type="match status" value="1"/>
</dbReference>
<evidence type="ECO:0000256" key="1">
    <source>
        <dbReference type="ARBA" id="ARBA00023015"/>
    </source>
</evidence>